<dbReference type="AlphaFoldDB" id="A0A8J3K018"/>
<evidence type="ECO:0000256" key="2">
    <source>
        <dbReference type="ARBA" id="ARBA00023015"/>
    </source>
</evidence>
<comment type="similarity">
    <text evidence="1">Belongs to the sigma-70 factor family. ECF subfamily.</text>
</comment>
<dbReference type="SUPFAM" id="SSF88659">
    <property type="entry name" value="Sigma3 and sigma4 domains of RNA polymerase sigma factors"/>
    <property type="match status" value="1"/>
</dbReference>
<keyword evidence="8" id="KW-1185">Reference proteome</keyword>
<dbReference type="InterPro" id="IPR039425">
    <property type="entry name" value="RNA_pol_sigma-70-like"/>
</dbReference>
<dbReference type="GO" id="GO:0016987">
    <property type="term" value="F:sigma factor activity"/>
    <property type="evidence" value="ECO:0007669"/>
    <property type="project" value="UniProtKB-KW"/>
</dbReference>
<reference evidence="7 8" key="1">
    <citation type="submission" date="2021-01" db="EMBL/GenBank/DDBJ databases">
        <title>Whole genome shotgun sequence of Catellatospora chokoriensis NBRC 107358.</title>
        <authorList>
            <person name="Komaki H."/>
            <person name="Tamura T."/>
        </authorList>
    </citation>
    <scope>NUCLEOTIDE SEQUENCE [LARGE SCALE GENOMIC DNA]</scope>
    <source>
        <strain evidence="7 8">NBRC 107358</strain>
    </source>
</reference>
<dbReference type="NCBIfam" id="TIGR02937">
    <property type="entry name" value="sigma70-ECF"/>
    <property type="match status" value="1"/>
</dbReference>
<dbReference type="InterPro" id="IPR013249">
    <property type="entry name" value="RNA_pol_sigma70_r4_t2"/>
</dbReference>
<accession>A0A8J3K018</accession>
<evidence type="ECO:0000256" key="5">
    <source>
        <dbReference type="ARBA" id="ARBA00023163"/>
    </source>
</evidence>
<evidence type="ECO:0000256" key="3">
    <source>
        <dbReference type="ARBA" id="ARBA00023082"/>
    </source>
</evidence>
<evidence type="ECO:0000259" key="6">
    <source>
        <dbReference type="Pfam" id="PF08281"/>
    </source>
</evidence>
<dbReference type="Proteomes" id="UP000619293">
    <property type="component" value="Unassembled WGS sequence"/>
</dbReference>
<keyword evidence="3" id="KW-0731">Sigma factor</keyword>
<keyword evidence="2" id="KW-0805">Transcription regulation</keyword>
<sequence>MDTAQARAAFEEFVAARSAALGRTAYLLTGHRQDAEDLLQSALARAAVRWARLDEPEAYVRRVLYTQSVSRWRALRRRPPELLTDRLPQTAATEPCHDTRVVLDLALRRLTPKQRAVLVLRFYEDRSESQAAELLDCSVGTVKSQTRHALMRLRVLNPQLAQLVDGRLPQEVTAR</sequence>
<organism evidence="7 8">
    <name type="scientific">Catellatospora chokoriensis</name>
    <dbReference type="NCBI Taxonomy" id="310353"/>
    <lineage>
        <taxon>Bacteria</taxon>
        <taxon>Bacillati</taxon>
        <taxon>Actinomycetota</taxon>
        <taxon>Actinomycetes</taxon>
        <taxon>Micromonosporales</taxon>
        <taxon>Micromonosporaceae</taxon>
        <taxon>Catellatospora</taxon>
    </lineage>
</organism>
<dbReference type="PANTHER" id="PTHR43133">
    <property type="entry name" value="RNA POLYMERASE ECF-TYPE SIGMA FACTO"/>
    <property type="match status" value="1"/>
</dbReference>
<dbReference type="SUPFAM" id="SSF88946">
    <property type="entry name" value="Sigma2 domain of RNA polymerase sigma factors"/>
    <property type="match status" value="1"/>
</dbReference>
<keyword evidence="4" id="KW-0238">DNA-binding</keyword>
<dbReference type="RefSeq" id="WP_191837935.1">
    <property type="nucleotide sequence ID" value="NZ_BAAALB010000030.1"/>
</dbReference>
<dbReference type="Gene3D" id="1.10.1740.10">
    <property type="match status" value="1"/>
</dbReference>
<proteinExistence type="inferred from homology"/>
<protein>
    <submittedName>
        <fullName evidence="7">RNA polymerase sigma24 factor</fullName>
    </submittedName>
</protein>
<evidence type="ECO:0000313" key="8">
    <source>
        <dbReference type="Proteomes" id="UP000619293"/>
    </source>
</evidence>
<keyword evidence="5" id="KW-0804">Transcription</keyword>
<dbReference type="GO" id="GO:0006352">
    <property type="term" value="P:DNA-templated transcription initiation"/>
    <property type="evidence" value="ECO:0007669"/>
    <property type="project" value="InterPro"/>
</dbReference>
<dbReference type="Gene3D" id="1.10.10.10">
    <property type="entry name" value="Winged helix-like DNA-binding domain superfamily/Winged helix DNA-binding domain"/>
    <property type="match status" value="1"/>
</dbReference>
<dbReference type="InterPro" id="IPR036388">
    <property type="entry name" value="WH-like_DNA-bd_sf"/>
</dbReference>
<dbReference type="InterPro" id="IPR014325">
    <property type="entry name" value="RNA_pol_sigma-E_actinobac"/>
</dbReference>
<evidence type="ECO:0000313" key="7">
    <source>
        <dbReference type="EMBL" id="GIF94236.1"/>
    </source>
</evidence>
<dbReference type="GO" id="GO:0003677">
    <property type="term" value="F:DNA binding"/>
    <property type="evidence" value="ECO:0007669"/>
    <property type="project" value="UniProtKB-KW"/>
</dbReference>
<dbReference type="PANTHER" id="PTHR43133:SF50">
    <property type="entry name" value="ECF RNA POLYMERASE SIGMA FACTOR SIGM"/>
    <property type="match status" value="1"/>
</dbReference>
<dbReference type="NCBIfam" id="TIGR02983">
    <property type="entry name" value="SigE-fam_strep"/>
    <property type="match status" value="1"/>
</dbReference>
<gene>
    <name evidence="7" type="ORF">Cch02nite_76800</name>
</gene>
<name>A0A8J3K018_9ACTN</name>
<evidence type="ECO:0000256" key="1">
    <source>
        <dbReference type="ARBA" id="ARBA00010641"/>
    </source>
</evidence>
<evidence type="ECO:0000256" key="4">
    <source>
        <dbReference type="ARBA" id="ARBA00023125"/>
    </source>
</evidence>
<comment type="caution">
    <text evidence="7">The sequence shown here is derived from an EMBL/GenBank/DDBJ whole genome shotgun (WGS) entry which is preliminary data.</text>
</comment>
<dbReference type="CDD" id="cd06171">
    <property type="entry name" value="Sigma70_r4"/>
    <property type="match status" value="1"/>
</dbReference>
<dbReference type="Pfam" id="PF08281">
    <property type="entry name" value="Sigma70_r4_2"/>
    <property type="match status" value="1"/>
</dbReference>
<dbReference type="InterPro" id="IPR014284">
    <property type="entry name" value="RNA_pol_sigma-70_dom"/>
</dbReference>
<feature type="domain" description="RNA polymerase sigma factor 70 region 4 type 2" evidence="6">
    <location>
        <begin position="102"/>
        <end position="153"/>
    </location>
</feature>
<dbReference type="InterPro" id="IPR013324">
    <property type="entry name" value="RNA_pol_sigma_r3/r4-like"/>
</dbReference>
<dbReference type="InterPro" id="IPR013325">
    <property type="entry name" value="RNA_pol_sigma_r2"/>
</dbReference>
<dbReference type="EMBL" id="BONG01000087">
    <property type="protein sequence ID" value="GIF94236.1"/>
    <property type="molecule type" value="Genomic_DNA"/>
</dbReference>